<gene>
    <name evidence="7" type="ORF">ACFFIC_10915</name>
</gene>
<feature type="transmembrane region" description="Helical" evidence="6">
    <location>
        <begin position="42"/>
        <end position="58"/>
    </location>
</feature>
<feature type="transmembrane region" description="Helical" evidence="6">
    <location>
        <begin position="275"/>
        <end position="299"/>
    </location>
</feature>
<dbReference type="InterPro" id="IPR006311">
    <property type="entry name" value="TAT_signal"/>
</dbReference>
<keyword evidence="8" id="KW-1185">Reference proteome</keyword>
<dbReference type="RefSeq" id="WP_377050193.1">
    <property type="nucleotide sequence ID" value="NZ_JBHLVZ010000023.1"/>
</dbReference>
<accession>A0ABV6IR13</accession>
<keyword evidence="3 6" id="KW-0812">Transmembrane</keyword>
<dbReference type="PANTHER" id="PTHR21716">
    <property type="entry name" value="TRANSMEMBRANE PROTEIN"/>
    <property type="match status" value="1"/>
</dbReference>
<evidence type="ECO:0000256" key="6">
    <source>
        <dbReference type="SAM" id="Phobius"/>
    </source>
</evidence>
<feature type="transmembrane region" description="Helical" evidence="6">
    <location>
        <begin position="172"/>
        <end position="193"/>
    </location>
</feature>
<reference evidence="7 8" key="1">
    <citation type="submission" date="2024-09" db="EMBL/GenBank/DDBJ databases">
        <authorList>
            <person name="Sun Q."/>
            <person name="Mori K."/>
        </authorList>
    </citation>
    <scope>NUCLEOTIDE SEQUENCE [LARGE SCALE GENOMIC DNA]</scope>
    <source>
        <strain evidence="7 8">CCM 7468</strain>
    </source>
</reference>
<comment type="similarity">
    <text evidence="2">Belongs to the autoinducer-2 exporter (AI-2E) (TC 2.A.86) family.</text>
</comment>
<evidence type="ECO:0000256" key="2">
    <source>
        <dbReference type="ARBA" id="ARBA00009773"/>
    </source>
</evidence>
<evidence type="ECO:0000313" key="7">
    <source>
        <dbReference type="EMBL" id="MFC0386049.1"/>
    </source>
</evidence>
<keyword evidence="4 6" id="KW-1133">Transmembrane helix</keyword>
<evidence type="ECO:0000256" key="3">
    <source>
        <dbReference type="ARBA" id="ARBA00022692"/>
    </source>
</evidence>
<organism evidence="7 8">
    <name type="scientific">Muricoccus vinaceus</name>
    <dbReference type="NCBI Taxonomy" id="424704"/>
    <lineage>
        <taxon>Bacteria</taxon>
        <taxon>Pseudomonadati</taxon>
        <taxon>Pseudomonadota</taxon>
        <taxon>Alphaproteobacteria</taxon>
        <taxon>Acetobacterales</taxon>
        <taxon>Roseomonadaceae</taxon>
        <taxon>Muricoccus</taxon>
    </lineage>
</organism>
<comment type="caution">
    <text evidence="7">The sequence shown here is derived from an EMBL/GenBank/DDBJ whole genome shotgun (WGS) entry which is preliminary data.</text>
</comment>
<dbReference type="PROSITE" id="PS51318">
    <property type="entry name" value="TAT"/>
    <property type="match status" value="1"/>
</dbReference>
<comment type="subcellular location">
    <subcellularLocation>
        <location evidence="1">Membrane</location>
        <topology evidence="1">Multi-pass membrane protein</topology>
    </subcellularLocation>
</comment>
<keyword evidence="5 6" id="KW-0472">Membrane</keyword>
<feature type="transmembrane region" description="Helical" evidence="6">
    <location>
        <begin position="70"/>
        <end position="93"/>
    </location>
</feature>
<proteinExistence type="inferred from homology"/>
<feature type="transmembrane region" description="Helical" evidence="6">
    <location>
        <begin position="222"/>
        <end position="242"/>
    </location>
</feature>
<evidence type="ECO:0000256" key="4">
    <source>
        <dbReference type="ARBA" id="ARBA00022989"/>
    </source>
</evidence>
<dbReference type="PANTHER" id="PTHR21716:SF61">
    <property type="entry name" value="BLR8064 PROTEIN"/>
    <property type="match status" value="1"/>
</dbReference>
<feature type="transmembrane region" description="Helical" evidence="6">
    <location>
        <begin position="249"/>
        <end position="269"/>
    </location>
</feature>
<sequence length="359" mass="36656">MVPRMQPAPPPPPARLQLLARTALGLGLVALGGWILRGFLPALAWAAILAIATWPLLQRAQRFRAAPSRVVLPALATLALATAFLLPLGIAALELGREARLALGWLRDAEAHGAAAPAWVSALPLVGTQASGWWTQALSAPGAGAGFLHRLSEGELIGLGRSLGESLARRAVLFAFSLVTLFFLFRDGALLAAQAQRVADRLLGPGSERLGHQAVASVRGTVSGLVLVGLGEGILLGLAYGLAGVPHPVMLGALTAIAAMLPFAAPVVFGAASLLLVASGALAAAGAVFAFGMVVLFLADHLIRPALIGGATRLPFLWVLLGILGGVESLGLLGLFVGPAVMAVLVLLWRDAAGTEPGG</sequence>
<feature type="transmembrane region" description="Helical" evidence="6">
    <location>
        <begin position="330"/>
        <end position="349"/>
    </location>
</feature>
<dbReference type="EMBL" id="JBHLVZ010000023">
    <property type="protein sequence ID" value="MFC0386049.1"/>
    <property type="molecule type" value="Genomic_DNA"/>
</dbReference>
<evidence type="ECO:0000256" key="1">
    <source>
        <dbReference type="ARBA" id="ARBA00004141"/>
    </source>
</evidence>
<dbReference type="Proteomes" id="UP001589789">
    <property type="component" value="Unassembled WGS sequence"/>
</dbReference>
<dbReference type="InterPro" id="IPR002549">
    <property type="entry name" value="AI-2E-like"/>
</dbReference>
<name>A0ABV6IR13_9PROT</name>
<evidence type="ECO:0000313" key="8">
    <source>
        <dbReference type="Proteomes" id="UP001589789"/>
    </source>
</evidence>
<dbReference type="Pfam" id="PF01594">
    <property type="entry name" value="AI-2E_transport"/>
    <property type="match status" value="1"/>
</dbReference>
<evidence type="ECO:0000256" key="5">
    <source>
        <dbReference type="ARBA" id="ARBA00023136"/>
    </source>
</evidence>
<protein>
    <submittedName>
        <fullName evidence="7">AI-2E family transporter</fullName>
    </submittedName>
</protein>